<dbReference type="KEGG" id="pog:Pogu_2615"/>
<keyword evidence="2" id="KW-1185">Reference proteome</keyword>
<dbReference type="PANTHER" id="PTHR34237:SF1">
    <property type="entry name" value="PAREP8"/>
    <property type="match status" value="1"/>
</dbReference>
<name>H6QDF2_PYROT</name>
<dbReference type="Gene3D" id="1.20.120.330">
    <property type="entry name" value="Nucleotidyltransferases domain 2"/>
    <property type="match status" value="1"/>
</dbReference>
<dbReference type="Proteomes" id="UP000009062">
    <property type="component" value="Chromosome"/>
</dbReference>
<sequence length="206" mass="23418">MAKYLSLVGLIGVINVIDASPNVGLCEGSLLLGVRGVVSRIHRFLRMLCKDVELPKFVLEVLERKSGGGDLVAYLVELLGRELDPEDRTAFYVESSDWFWEEGIRLLDKGDYRQAGEKIWNSVVQAVKAVAERRGWRHDAHRLIWAALRRIAQETGDATYIRLFAEVEQLHQNFYEGHLDEYDVRILAESARELRGKLLALIQGRG</sequence>
<dbReference type="Pfam" id="PF05942">
    <property type="entry name" value="PaREP1"/>
    <property type="match status" value="1"/>
</dbReference>
<proteinExistence type="predicted"/>
<evidence type="ECO:0000313" key="2">
    <source>
        <dbReference type="Proteomes" id="UP000009062"/>
    </source>
</evidence>
<dbReference type="PANTHER" id="PTHR34237">
    <property type="entry name" value="PAREP8-RELATED"/>
    <property type="match status" value="1"/>
</dbReference>
<dbReference type="AlphaFoldDB" id="H6QDF2"/>
<dbReference type="EMBL" id="CP003316">
    <property type="protein sequence ID" value="AFA40642.1"/>
    <property type="molecule type" value="Genomic_DNA"/>
</dbReference>
<dbReference type="eggNOG" id="arCOG03722">
    <property type="taxonomic scope" value="Archaea"/>
</dbReference>
<organism evidence="1 2">
    <name type="scientific">Pyrobaculum oguniense (strain DSM 13380 / JCM 10595 / TE7)</name>
    <dbReference type="NCBI Taxonomy" id="698757"/>
    <lineage>
        <taxon>Archaea</taxon>
        <taxon>Thermoproteota</taxon>
        <taxon>Thermoprotei</taxon>
        <taxon>Thermoproteales</taxon>
        <taxon>Thermoproteaceae</taxon>
        <taxon>Pyrobaculum</taxon>
    </lineage>
</organism>
<accession>H6QDF2</accession>
<protein>
    <submittedName>
        <fullName evidence="1">Archaeal PaREP1/PaREP8 family</fullName>
    </submittedName>
</protein>
<evidence type="ECO:0000313" key="1">
    <source>
        <dbReference type="EMBL" id="AFA40642.1"/>
    </source>
</evidence>
<dbReference type="InterPro" id="IPR010268">
    <property type="entry name" value="PaREP1"/>
</dbReference>
<dbReference type="HOGENOM" id="CLU_115256_1_0_2"/>
<gene>
    <name evidence="1" type="ordered locus">Pogu_2615</name>
</gene>
<reference evidence="1 2" key="1">
    <citation type="journal article" date="2012" name="Stand. Genomic Sci.">
        <title>Complete genome sequence of Pyrobaculum oguniense.</title>
        <authorList>
            <person name="Bernick D.L."/>
            <person name="Karplus K."/>
            <person name="Lui L.M."/>
            <person name="Coker J.K."/>
            <person name="Murphy J.N."/>
            <person name="Chan P.P."/>
            <person name="Cozen A.E."/>
            <person name="Lowe T.M."/>
        </authorList>
    </citation>
    <scope>NUCLEOTIDE SEQUENCE [LARGE SCALE GENOMIC DNA]</scope>
    <source>
        <strain evidence="1 2">TE7</strain>
    </source>
</reference>